<accession>A0ACC5PW62</accession>
<proteinExistence type="predicted"/>
<organism evidence="1 2">
    <name type="scientific">Enterobacter agglomerans</name>
    <name type="common">Erwinia herbicola</name>
    <name type="synonym">Pantoea agglomerans</name>
    <dbReference type="NCBI Taxonomy" id="549"/>
    <lineage>
        <taxon>Bacteria</taxon>
        <taxon>Pseudomonadati</taxon>
        <taxon>Pseudomonadota</taxon>
        <taxon>Gammaproteobacteria</taxon>
        <taxon>Enterobacterales</taxon>
        <taxon>Erwiniaceae</taxon>
        <taxon>Pantoea</taxon>
        <taxon>Pantoea agglomerans group</taxon>
    </lineage>
</organism>
<evidence type="ECO:0000313" key="2">
    <source>
        <dbReference type="Proteomes" id="UP000610459"/>
    </source>
</evidence>
<sequence length="69" mass="7304">MPNLKMMLCVASLPLVLAGCMSMQNVPCPVPAQRQAPSAWAMEPPSNSLQILDETFSTSAPASSAIRKS</sequence>
<gene>
    <name evidence="1" type="ORF">IFT41_23170</name>
</gene>
<dbReference type="EMBL" id="JACYNR010000029">
    <property type="protein sequence ID" value="MBD8129002.1"/>
    <property type="molecule type" value="Genomic_DNA"/>
</dbReference>
<evidence type="ECO:0000313" key="1">
    <source>
        <dbReference type="EMBL" id="MBD8129002.1"/>
    </source>
</evidence>
<reference evidence="1 2" key="1">
    <citation type="journal article" date="2020" name="FEMS Microbiol. Ecol.">
        <title>Temporal dynamics of bacterial communities during seed development and maturation.</title>
        <authorList>
            <person name="Chesneau G."/>
            <person name="Torres-Cortes G."/>
            <person name="Briand M."/>
            <person name="Darrasse A."/>
            <person name="Preveaux A."/>
            <person name="Marais C."/>
            <person name="Jacques M.A."/>
            <person name="Shade A."/>
            <person name="Barret M."/>
        </authorList>
    </citation>
    <scope>NUCLEOTIDE SEQUENCE [LARGE SCALE GENOMIC DNA]</scope>
    <source>
        <strain evidence="1 2">CFBP13709</strain>
    </source>
</reference>
<dbReference type="Proteomes" id="UP000610459">
    <property type="component" value="Unassembled WGS sequence"/>
</dbReference>
<keyword evidence="2" id="KW-1185">Reference proteome</keyword>
<name>A0ACC5PW62_ENTAG</name>
<protein>
    <submittedName>
        <fullName evidence="1">Uncharacterized protein</fullName>
    </submittedName>
</protein>
<comment type="caution">
    <text evidence="1">The sequence shown here is derived from an EMBL/GenBank/DDBJ whole genome shotgun (WGS) entry which is preliminary data.</text>
</comment>